<sequence>MGPIPSRWKGICKSEANFNATIHCNKKKNWLDASGHGSHCASTAAGSYVNNLQYYGLNMGTIRGGAPLARLAYIVVYIQDNNILLFAVLKTLNHSSERKSCNAFLSTTTRYSCAFKHSKNYWCFGFHCC</sequence>
<name>K4CYE9_SOLLC</name>
<comment type="similarity">
    <text evidence="1">Belongs to the peptidase S8 family.</text>
</comment>
<dbReference type="PANTHER" id="PTHR10795">
    <property type="entry name" value="PROPROTEIN CONVERTASE SUBTILISIN/KEXIN"/>
    <property type="match status" value="1"/>
</dbReference>
<dbReference type="EnsemblPlants" id="Solyc10g011710.1.1">
    <property type="protein sequence ID" value="Solyc10g011710.1.1"/>
    <property type="gene ID" value="Solyc10g011710.1"/>
</dbReference>
<reference evidence="4" key="2">
    <citation type="submission" date="2015-06" db="UniProtKB">
        <authorList>
            <consortium name="EnsemblPlants"/>
        </authorList>
    </citation>
    <scope>IDENTIFICATION</scope>
    <source>
        <strain evidence="4">cv. Heinz 1706</strain>
    </source>
</reference>
<dbReference type="Gene3D" id="3.40.50.200">
    <property type="entry name" value="Peptidase S8/S53 domain"/>
    <property type="match status" value="1"/>
</dbReference>
<dbReference type="Gramene" id="Solyc10g011710.1.1">
    <property type="protein sequence ID" value="Solyc10g011710.1.1"/>
    <property type="gene ID" value="Solyc10g011710.1"/>
</dbReference>
<evidence type="ECO:0000259" key="3">
    <source>
        <dbReference type="Pfam" id="PF00082"/>
    </source>
</evidence>
<dbReference type="HOGENOM" id="CLU_1952597_0_0_1"/>
<dbReference type="SUPFAM" id="SSF52743">
    <property type="entry name" value="Subtilisin-like"/>
    <property type="match status" value="1"/>
</dbReference>
<accession>K4CYE9</accession>
<evidence type="ECO:0000256" key="1">
    <source>
        <dbReference type="ARBA" id="ARBA00011073"/>
    </source>
</evidence>
<dbReference type="InParanoid" id="K4CYE9"/>
<dbReference type="InterPro" id="IPR022398">
    <property type="entry name" value="Peptidase_S8_His-AS"/>
</dbReference>
<organism evidence="4">
    <name type="scientific">Solanum lycopersicum</name>
    <name type="common">Tomato</name>
    <name type="synonym">Lycopersicon esculentum</name>
    <dbReference type="NCBI Taxonomy" id="4081"/>
    <lineage>
        <taxon>Eukaryota</taxon>
        <taxon>Viridiplantae</taxon>
        <taxon>Streptophyta</taxon>
        <taxon>Embryophyta</taxon>
        <taxon>Tracheophyta</taxon>
        <taxon>Spermatophyta</taxon>
        <taxon>Magnoliopsida</taxon>
        <taxon>eudicotyledons</taxon>
        <taxon>Gunneridae</taxon>
        <taxon>Pentapetalae</taxon>
        <taxon>asterids</taxon>
        <taxon>lamiids</taxon>
        <taxon>Solanales</taxon>
        <taxon>Solanaceae</taxon>
        <taxon>Solanoideae</taxon>
        <taxon>Solaneae</taxon>
        <taxon>Solanum</taxon>
        <taxon>Solanum subgen. Lycopersicon</taxon>
    </lineage>
</organism>
<keyword evidence="5" id="KW-1185">Reference proteome</keyword>
<dbReference type="InterPro" id="IPR000209">
    <property type="entry name" value="Peptidase_S8/S53_dom"/>
</dbReference>
<evidence type="ECO:0000313" key="4">
    <source>
        <dbReference type="EnsemblPlants" id="Solyc10g011710.1.1"/>
    </source>
</evidence>
<dbReference type="PhylomeDB" id="K4CYE9"/>
<evidence type="ECO:0000313" key="5">
    <source>
        <dbReference type="Proteomes" id="UP000004994"/>
    </source>
</evidence>
<dbReference type="PROSITE" id="PS00137">
    <property type="entry name" value="SUBTILASE_HIS"/>
    <property type="match status" value="1"/>
</dbReference>
<dbReference type="GO" id="GO:0006508">
    <property type="term" value="P:proteolysis"/>
    <property type="evidence" value="ECO:0007669"/>
    <property type="project" value="InterPro"/>
</dbReference>
<dbReference type="SMR" id="K4CYE9"/>
<feature type="domain" description="Peptidase S8/S53" evidence="3">
    <location>
        <begin position="25"/>
        <end position="81"/>
    </location>
</feature>
<protein>
    <recommendedName>
        <fullName evidence="3">Peptidase S8/S53 domain-containing protein</fullName>
    </recommendedName>
</protein>
<dbReference type="Proteomes" id="UP000004994">
    <property type="component" value="Chromosome 10"/>
</dbReference>
<dbReference type="PaxDb" id="4081-Solyc10g011710.1.1"/>
<dbReference type="STRING" id="4081.K4CYE9"/>
<evidence type="ECO:0000256" key="2">
    <source>
        <dbReference type="ARBA" id="ARBA00022729"/>
    </source>
</evidence>
<dbReference type="GO" id="GO:0004252">
    <property type="term" value="F:serine-type endopeptidase activity"/>
    <property type="evidence" value="ECO:0007669"/>
    <property type="project" value="InterPro"/>
</dbReference>
<dbReference type="InterPro" id="IPR045051">
    <property type="entry name" value="SBT"/>
</dbReference>
<keyword evidence="2" id="KW-0732">Signal</keyword>
<reference evidence="4" key="1">
    <citation type="journal article" date="2012" name="Nature">
        <title>The tomato genome sequence provides insights into fleshy fruit evolution.</title>
        <authorList>
            <consortium name="Tomato Genome Consortium"/>
        </authorList>
    </citation>
    <scope>NUCLEOTIDE SEQUENCE [LARGE SCALE GENOMIC DNA]</scope>
    <source>
        <strain evidence="4">cv. Heinz 1706</strain>
    </source>
</reference>
<dbReference type="InterPro" id="IPR036852">
    <property type="entry name" value="Peptidase_S8/S53_dom_sf"/>
</dbReference>
<proteinExistence type="inferred from homology"/>
<dbReference type="AlphaFoldDB" id="K4CYE9"/>
<dbReference type="Pfam" id="PF00082">
    <property type="entry name" value="Peptidase_S8"/>
    <property type="match status" value="1"/>
</dbReference>